<evidence type="ECO:0000259" key="1">
    <source>
        <dbReference type="Pfam" id="PF01927"/>
    </source>
</evidence>
<dbReference type="Proteomes" id="UP000886355">
    <property type="component" value="Unassembled WGS sequence"/>
</dbReference>
<protein>
    <recommendedName>
        <fullName evidence="1">Mut7-C RNAse domain-containing protein</fullName>
    </recommendedName>
</protein>
<reference evidence="2" key="1">
    <citation type="journal article" date="2020" name="mSystems">
        <title>Genome- and Community-Level Interaction Insights into Carbon Utilization and Element Cycling Functions of Hydrothermarchaeota in Hydrothermal Sediment.</title>
        <authorList>
            <person name="Zhou Z."/>
            <person name="Liu Y."/>
            <person name="Xu W."/>
            <person name="Pan J."/>
            <person name="Luo Z.H."/>
            <person name="Li M."/>
        </authorList>
    </citation>
    <scope>NUCLEOTIDE SEQUENCE [LARGE SCALE GENOMIC DNA]</scope>
    <source>
        <strain evidence="2">HyVt-19</strain>
    </source>
</reference>
<organism evidence="2">
    <name type="scientific">Thermodesulforhabdus norvegica</name>
    <dbReference type="NCBI Taxonomy" id="39841"/>
    <lineage>
        <taxon>Bacteria</taxon>
        <taxon>Pseudomonadati</taxon>
        <taxon>Thermodesulfobacteriota</taxon>
        <taxon>Syntrophobacteria</taxon>
        <taxon>Syntrophobacterales</taxon>
        <taxon>Thermodesulforhabdaceae</taxon>
        <taxon>Thermodesulforhabdus</taxon>
    </lineage>
</organism>
<evidence type="ECO:0000313" key="2">
    <source>
        <dbReference type="EMBL" id="HDL89591.1"/>
    </source>
</evidence>
<dbReference type="PANTHER" id="PTHR39081:SF1">
    <property type="entry name" value="MUT7-C RNASE DOMAIN-CONTAINING PROTEIN"/>
    <property type="match status" value="1"/>
</dbReference>
<comment type="caution">
    <text evidence="2">The sequence shown here is derived from an EMBL/GenBank/DDBJ whole genome shotgun (WGS) entry which is preliminary data.</text>
</comment>
<dbReference type="EMBL" id="DQZW01000079">
    <property type="protein sequence ID" value="HDL89591.1"/>
    <property type="molecule type" value="Genomic_DNA"/>
</dbReference>
<proteinExistence type="predicted"/>
<accession>A0A7C1AW01</accession>
<name>A0A7C1AW01_9BACT</name>
<feature type="domain" description="Mut7-C RNAse" evidence="1">
    <location>
        <begin position="18"/>
        <end position="157"/>
    </location>
</feature>
<dbReference type="PANTHER" id="PTHR39081">
    <property type="entry name" value="MUT7-C DOMAIN-CONTAINING PROTEIN"/>
    <property type="match status" value="1"/>
</dbReference>
<dbReference type="InterPro" id="IPR002782">
    <property type="entry name" value="Mut7-C_RNAse_dom"/>
</dbReference>
<dbReference type="AlphaFoldDB" id="A0A7C1AW01"/>
<dbReference type="Pfam" id="PF01927">
    <property type="entry name" value="Mut7-C"/>
    <property type="match status" value="1"/>
</dbReference>
<sequence>MSSALIYKPDSQDTVPNRFVVDAMLGKMAKWLRVLGADTLYTRLKSAEEIRRFMASGRIVITKNRKWEKIEGIVCLEANRLDEQFAELAQKIRTKFPEEFWFSRCVTCNEILIGVDKHSIKGKVPEYVWNSMDEFSMCPSCLKIFWEGSHVGRMVEKACRLSKMFKNKEEVET</sequence>
<gene>
    <name evidence="2" type="ORF">ENG14_01660</name>
</gene>